<feature type="domain" description="UGGT thioredoxin-like" evidence="2">
    <location>
        <begin position="195"/>
        <end position="411"/>
    </location>
</feature>
<proteinExistence type="predicted"/>
<dbReference type="GO" id="GO:0036503">
    <property type="term" value="P:ERAD pathway"/>
    <property type="evidence" value="ECO:0007669"/>
    <property type="project" value="TreeGrafter"/>
</dbReference>
<dbReference type="GO" id="GO:0003980">
    <property type="term" value="F:UDP-glucose:glycoprotein glucosyltransferase activity"/>
    <property type="evidence" value="ECO:0007669"/>
    <property type="project" value="InterPro"/>
</dbReference>
<protein>
    <submittedName>
        <fullName evidence="3">Uncharacterized protein</fullName>
    </submittedName>
</protein>
<dbReference type="GO" id="GO:0018279">
    <property type="term" value="P:protein N-linked glycosylation via asparagine"/>
    <property type="evidence" value="ECO:0007669"/>
    <property type="project" value="TreeGrafter"/>
</dbReference>
<dbReference type="EMBL" id="JACBPP010000003">
    <property type="protein sequence ID" value="KAF8002876.1"/>
    <property type="molecule type" value="Genomic_DNA"/>
</dbReference>
<evidence type="ECO:0000259" key="1">
    <source>
        <dbReference type="Pfam" id="PF18401"/>
    </source>
</evidence>
<reference evidence="3" key="1">
    <citation type="submission" date="2020-10" db="EMBL/GenBank/DDBJ databases">
        <title>The Whole-Genome Sequence of Metschnikowia persimmonesis, a Novel Endophytic Yeast Species Isolated from Medicinal Plant Diospyros kaki Thumb.</title>
        <authorList>
            <person name="Rahmat E."/>
            <person name="Kang Y."/>
        </authorList>
    </citation>
    <scope>NUCLEOTIDE SEQUENCE</scope>
    <source>
        <strain evidence="3">KIOM G15050</strain>
    </source>
</reference>
<name>A0A8H7LAJ0_9ASCO</name>
<dbReference type="AlphaFoldDB" id="A0A8H7LAJ0"/>
<gene>
    <name evidence="3" type="ORF">HF325_002121</name>
</gene>
<feature type="domain" description="UGGT thioredoxin-like" evidence="1">
    <location>
        <begin position="44"/>
        <end position="171"/>
    </location>
</feature>
<dbReference type="InterPro" id="IPR040692">
    <property type="entry name" value="UGGT_TRXL_3"/>
</dbReference>
<evidence type="ECO:0000313" key="3">
    <source>
        <dbReference type="EMBL" id="KAF8002876.1"/>
    </source>
</evidence>
<dbReference type="Proteomes" id="UP000649328">
    <property type="component" value="Unassembled WGS sequence"/>
</dbReference>
<dbReference type="Pfam" id="PF18402">
    <property type="entry name" value="Thioredoxin_14"/>
    <property type="match status" value="1"/>
</dbReference>
<evidence type="ECO:0000259" key="2">
    <source>
        <dbReference type="Pfam" id="PF18402"/>
    </source>
</evidence>
<dbReference type="Pfam" id="PF18401">
    <property type="entry name" value="Thioredoxin_13"/>
    <property type="match status" value="1"/>
</dbReference>
<evidence type="ECO:0000313" key="4">
    <source>
        <dbReference type="Proteomes" id="UP000649328"/>
    </source>
</evidence>
<dbReference type="PANTHER" id="PTHR11226:SF0">
    <property type="entry name" value="UDP-GLUCOSE:GLYCOPROTEIN GLUCOSYLTRANSFERASE"/>
    <property type="match status" value="1"/>
</dbReference>
<organism evidence="3 4">
    <name type="scientific">Metschnikowia pulcherrima</name>
    <dbReference type="NCBI Taxonomy" id="27326"/>
    <lineage>
        <taxon>Eukaryota</taxon>
        <taxon>Fungi</taxon>
        <taxon>Dikarya</taxon>
        <taxon>Ascomycota</taxon>
        <taxon>Saccharomycotina</taxon>
        <taxon>Pichiomycetes</taxon>
        <taxon>Metschnikowiaceae</taxon>
        <taxon>Metschnikowia</taxon>
    </lineage>
</organism>
<accession>A0A8H7LAJ0</accession>
<dbReference type="InterPro" id="IPR040694">
    <property type="entry name" value="UGGT_TRXL_2"/>
</dbReference>
<dbReference type="InterPro" id="IPR009448">
    <property type="entry name" value="UDP-g_GGtrans"/>
</dbReference>
<sequence>MELSGYGTTLTVLEKKQALPKANTPYTSLYDFYSQHANSPVHDVPEDRLPQVSAKIASLVLDLPPKQRFKELCFILQNLPKYAAHLANLDPPANFEAVSASARANEQKGASRDLIGISINGAMVHRLETDLPYIVNKLRDEVKFIEDMELLGFTVAQAKKMFSKFALLSAYKENEYRTGSANNRYTLYQDTFRADDTSSGGVVFFNDLGLDENYNLYFADRYKVYIEEASQFRHGQIPPLKENVHDIIFVLNFSSKSQLKVFFAMSKMILDKGIPQQLGILPLVENEKDSRVTQMFYHILEVGELKEALAFLYKYFDAKAEDEEQLFNLVANPGEKSYLQYENTLSKYSITEPSVVINGVIVNMRSTKWQAQMGLQIVHDVKLLQNAIRQGNDKNTALKEVLYSGSKGFRNLRVTPKDPGNIRYKRIMRDLIDASVAFKKNVDLSRASITFWLIGDFNTQVILDQFKQILGFMRQYNGRSTQVRVFNTAKNSDILNGLVAEYANQLLTSSMFRKMTKSVGDMRIQTFSESDPAKVEILERNQIQLHQSSLLFNSRQFRLDTVFSVQELQQIVQYEFPQRLDTIDEILRAYPEDFAFQSITDFRPDLFDDMDWFDLLTSLITMSFNMEDSMVRTDVARFDFSSLNFDNAISLRKYDGNKPLDILIVIDPVDEFSQKLVSMVQSLKYLPFVNIKVLLQPLSLAEGPTALNRFYASAFSPLIPNFDIVERFEKASPGYSRMCLNLGTGSR</sequence>
<dbReference type="GO" id="GO:0051082">
    <property type="term" value="F:unfolded protein binding"/>
    <property type="evidence" value="ECO:0007669"/>
    <property type="project" value="TreeGrafter"/>
</dbReference>
<dbReference type="OrthoDB" id="27683at2759"/>
<comment type="caution">
    <text evidence="3">The sequence shown here is derived from an EMBL/GenBank/DDBJ whole genome shotgun (WGS) entry which is preliminary data.</text>
</comment>
<dbReference type="GO" id="GO:0005783">
    <property type="term" value="C:endoplasmic reticulum"/>
    <property type="evidence" value="ECO:0007669"/>
    <property type="project" value="TreeGrafter"/>
</dbReference>
<dbReference type="PANTHER" id="PTHR11226">
    <property type="entry name" value="UDP-GLUCOSE GLYCOPROTEIN:GLUCOSYLTRANSFERASE"/>
    <property type="match status" value="1"/>
</dbReference>
<keyword evidence="4" id="KW-1185">Reference proteome</keyword>